<dbReference type="AlphaFoldDB" id="A0AAV5SFA0"/>
<dbReference type="GO" id="GO:0005634">
    <property type="term" value="C:nucleus"/>
    <property type="evidence" value="ECO:0007669"/>
    <property type="project" value="UniProtKB-SubCell"/>
</dbReference>
<dbReference type="GO" id="GO:0008270">
    <property type="term" value="F:zinc ion binding"/>
    <property type="evidence" value="ECO:0007669"/>
    <property type="project" value="UniProtKB-KW"/>
</dbReference>
<comment type="caution">
    <text evidence="10">The sequence shown here is derived from an EMBL/GenBank/DDBJ whole genome shotgun (WGS) entry which is preliminary data.</text>
</comment>
<keyword evidence="5" id="KW-0862">Zinc</keyword>
<dbReference type="PANTHER" id="PTHR24394">
    <property type="entry name" value="ZINC FINGER PROTEIN"/>
    <property type="match status" value="1"/>
</dbReference>
<dbReference type="PANTHER" id="PTHR24394:SF29">
    <property type="entry name" value="MYONEURIN"/>
    <property type="match status" value="1"/>
</dbReference>
<proteinExistence type="predicted"/>
<name>A0AAV5SFA0_9BILA</name>
<keyword evidence="6" id="KW-0539">Nucleus</keyword>
<evidence type="ECO:0000256" key="1">
    <source>
        <dbReference type="ARBA" id="ARBA00004123"/>
    </source>
</evidence>
<evidence type="ECO:0000256" key="6">
    <source>
        <dbReference type="ARBA" id="ARBA00023242"/>
    </source>
</evidence>
<evidence type="ECO:0000256" key="8">
    <source>
        <dbReference type="SAM" id="MobiDB-lite"/>
    </source>
</evidence>
<feature type="non-terminal residue" evidence="10">
    <location>
        <position position="1"/>
    </location>
</feature>
<dbReference type="GO" id="GO:0000981">
    <property type="term" value="F:DNA-binding transcription factor activity, RNA polymerase II-specific"/>
    <property type="evidence" value="ECO:0007669"/>
    <property type="project" value="TreeGrafter"/>
</dbReference>
<keyword evidence="2" id="KW-0479">Metal-binding</keyword>
<accession>A0AAV5SFA0</accession>
<evidence type="ECO:0000256" key="7">
    <source>
        <dbReference type="PROSITE-ProRule" id="PRU00042"/>
    </source>
</evidence>
<dbReference type="SUPFAM" id="SSF57667">
    <property type="entry name" value="beta-beta-alpha zinc fingers"/>
    <property type="match status" value="1"/>
</dbReference>
<keyword evidence="3" id="KW-0677">Repeat</keyword>
<feature type="region of interest" description="Disordered" evidence="8">
    <location>
        <begin position="26"/>
        <end position="47"/>
    </location>
</feature>
<protein>
    <recommendedName>
        <fullName evidence="9">C2H2-type domain-containing protein</fullName>
    </recommendedName>
</protein>
<evidence type="ECO:0000313" key="11">
    <source>
        <dbReference type="Proteomes" id="UP001432027"/>
    </source>
</evidence>
<feature type="compositionally biased region" description="Basic and acidic residues" evidence="8">
    <location>
        <begin position="32"/>
        <end position="42"/>
    </location>
</feature>
<dbReference type="PROSITE" id="PS50157">
    <property type="entry name" value="ZINC_FINGER_C2H2_2"/>
    <property type="match status" value="2"/>
</dbReference>
<dbReference type="InterPro" id="IPR036236">
    <property type="entry name" value="Znf_C2H2_sf"/>
</dbReference>
<evidence type="ECO:0000256" key="2">
    <source>
        <dbReference type="ARBA" id="ARBA00022723"/>
    </source>
</evidence>
<comment type="subcellular location">
    <subcellularLocation>
        <location evidence="1">Nucleus</location>
    </subcellularLocation>
</comment>
<gene>
    <name evidence="10" type="ORF">PENTCL1PPCAC_1508</name>
</gene>
<dbReference type="Gene3D" id="3.30.160.60">
    <property type="entry name" value="Classic Zinc Finger"/>
    <property type="match status" value="2"/>
</dbReference>
<dbReference type="Pfam" id="PF13912">
    <property type="entry name" value="zf-C2H2_6"/>
    <property type="match status" value="1"/>
</dbReference>
<evidence type="ECO:0000313" key="10">
    <source>
        <dbReference type="EMBL" id="GMS79333.1"/>
    </source>
</evidence>
<dbReference type="EMBL" id="BTSX01000001">
    <property type="protein sequence ID" value="GMS79333.1"/>
    <property type="molecule type" value="Genomic_DNA"/>
</dbReference>
<feature type="domain" description="C2H2-type" evidence="9">
    <location>
        <begin position="10"/>
        <end position="37"/>
    </location>
</feature>
<evidence type="ECO:0000256" key="4">
    <source>
        <dbReference type="ARBA" id="ARBA00022771"/>
    </source>
</evidence>
<dbReference type="PROSITE" id="PS00028">
    <property type="entry name" value="ZINC_FINGER_C2H2_1"/>
    <property type="match status" value="1"/>
</dbReference>
<dbReference type="FunFam" id="3.30.160.60:FF:001498">
    <property type="entry name" value="Zinc finger protein 404"/>
    <property type="match status" value="1"/>
</dbReference>
<dbReference type="SMART" id="SM00355">
    <property type="entry name" value="ZnF_C2H2"/>
    <property type="match status" value="2"/>
</dbReference>
<evidence type="ECO:0000256" key="5">
    <source>
        <dbReference type="ARBA" id="ARBA00022833"/>
    </source>
</evidence>
<evidence type="ECO:0000256" key="3">
    <source>
        <dbReference type="ARBA" id="ARBA00022737"/>
    </source>
</evidence>
<dbReference type="FunFam" id="3.30.160.60:FF:000100">
    <property type="entry name" value="Zinc finger 45-like"/>
    <property type="match status" value="1"/>
</dbReference>
<dbReference type="Proteomes" id="UP001432027">
    <property type="component" value="Unassembled WGS sequence"/>
</dbReference>
<keyword evidence="4 7" id="KW-0863">Zinc-finger</keyword>
<sequence>SDDVNVRKPHECNICSKRFTRTTTLKEHKKTHLDENDPDQAKLKRPHKCNTSGKSFTCHSYLQKHTRLHAAENDPNRKETCYVCGKDC</sequence>
<keyword evidence="11" id="KW-1185">Reference proteome</keyword>
<reference evidence="10" key="1">
    <citation type="submission" date="2023-10" db="EMBL/GenBank/DDBJ databases">
        <title>Genome assembly of Pristionchus species.</title>
        <authorList>
            <person name="Yoshida K."/>
            <person name="Sommer R.J."/>
        </authorList>
    </citation>
    <scope>NUCLEOTIDE SEQUENCE</scope>
    <source>
        <strain evidence="10">RS0144</strain>
    </source>
</reference>
<dbReference type="InterPro" id="IPR013087">
    <property type="entry name" value="Znf_C2H2_type"/>
</dbReference>
<feature type="domain" description="C2H2-type" evidence="9">
    <location>
        <begin position="47"/>
        <end position="74"/>
    </location>
</feature>
<evidence type="ECO:0000259" key="9">
    <source>
        <dbReference type="PROSITE" id="PS50157"/>
    </source>
</evidence>
<organism evidence="10 11">
    <name type="scientific">Pristionchus entomophagus</name>
    <dbReference type="NCBI Taxonomy" id="358040"/>
    <lineage>
        <taxon>Eukaryota</taxon>
        <taxon>Metazoa</taxon>
        <taxon>Ecdysozoa</taxon>
        <taxon>Nematoda</taxon>
        <taxon>Chromadorea</taxon>
        <taxon>Rhabditida</taxon>
        <taxon>Rhabditina</taxon>
        <taxon>Diplogasteromorpha</taxon>
        <taxon>Diplogasteroidea</taxon>
        <taxon>Neodiplogasteridae</taxon>
        <taxon>Pristionchus</taxon>
    </lineage>
</organism>